<comment type="catalytic activity">
    <reaction evidence="10">
        <text>an alpha-D-Man-(1-&gt;2)-alpha-D-Man-(1-&gt;2)-alpha-D-Man-(1-&gt;3)-[alpha-D-Man-(1-&gt;6)]-beta-D-Man-(1-&gt;4)-beta-D-GlcNAc-(1-&gt;4)-alpha-D-GlcNAc-diphospho-di-trans,poly-cis-dolichol + a di-trans,poly-cis-dolichyl beta-D-mannosyl phosphate = an alpha-D-Man-(1-&gt;2)-alpha-D-Man-(1-&gt;2)-alpha-D-Man-(1-&gt;3)-[alpha-D-Man-(1-&gt;3)-alpha-D-Man-(1-&gt;6)]-beta-D-Man-(1-&gt;4)-beta-D-GlcNAc-(1-&gt;4)-alpha-D-GlcNAc-diphospho-di-trans,poly-cis-dolichol + a di-trans,poly-cis-dolichyl phosphate + H(+)</text>
        <dbReference type="Rhea" id="RHEA:29527"/>
        <dbReference type="Rhea" id="RHEA-COMP:19498"/>
        <dbReference type="Rhea" id="RHEA-COMP:19501"/>
        <dbReference type="Rhea" id="RHEA-COMP:19516"/>
        <dbReference type="Rhea" id="RHEA-COMP:19517"/>
        <dbReference type="ChEBI" id="CHEBI:15378"/>
        <dbReference type="ChEBI" id="CHEBI:57683"/>
        <dbReference type="ChEBI" id="CHEBI:58211"/>
        <dbReference type="ChEBI" id="CHEBI:132515"/>
        <dbReference type="ChEBI" id="CHEBI:132516"/>
        <dbReference type="EC" id="2.4.1.258"/>
    </reaction>
    <physiologicalReaction direction="left-to-right" evidence="10">
        <dbReference type="Rhea" id="RHEA:29528"/>
    </physiologicalReaction>
</comment>
<dbReference type="PANTHER" id="PTHR12646">
    <property type="entry name" value="NOT56 - RELATED"/>
    <property type="match status" value="1"/>
</dbReference>
<proteinExistence type="predicted"/>
<comment type="pathway">
    <text evidence="2">Protein modification; protein glycosylation.</text>
</comment>
<evidence type="ECO:0000256" key="10">
    <source>
        <dbReference type="ARBA" id="ARBA00049506"/>
    </source>
</evidence>
<keyword evidence="7" id="KW-0256">Endoplasmic reticulum</keyword>
<evidence type="ECO:0000256" key="3">
    <source>
        <dbReference type="ARBA" id="ARBA00011964"/>
    </source>
</evidence>
<keyword evidence="12" id="KW-1185">Reference proteome</keyword>
<name>A0A6J1H8N6_CUCMO</name>
<evidence type="ECO:0000256" key="6">
    <source>
        <dbReference type="ARBA" id="ARBA00022692"/>
    </source>
</evidence>
<evidence type="ECO:0000313" key="13">
    <source>
        <dbReference type="RefSeq" id="XP_022960358.1"/>
    </source>
</evidence>
<dbReference type="EC" id="2.4.1.258" evidence="3"/>
<evidence type="ECO:0000256" key="2">
    <source>
        <dbReference type="ARBA" id="ARBA00004922"/>
    </source>
</evidence>
<sequence>MNYRYVLLTPLLVCLQILKLIGTLTSNFPNGISNNNKPLVKLLEGEHVVTTMFVGNFIGVVCARSLHYQFYSWYFFSIPYLLWRTSFPTILRWLSCNTFHFFRLPRADGGVSNSIVSKRDWVNFRFIQLSILVSRQREEKRSEFTTRKPCTSTRHCSRKFSNFDRFFIANSRRVSKF</sequence>
<dbReference type="KEGG" id="cmos:111461109"/>
<keyword evidence="6 11" id="KW-0812">Transmembrane</keyword>
<dbReference type="GO" id="GO:0052925">
    <property type="term" value="F:dol-P-Man:Man(5)GlcNAc(2)-PP-Dol alpha-1,3-mannosyltransferase activity"/>
    <property type="evidence" value="ECO:0007669"/>
    <property type="project" value="UniProtKB-EC"/>
</dbReference>
<feature type="transmembrane region" description="Helical" evidence="11">
    <location>
        <begin position="73"/>
        <end position="94"/>
    </location>
</feature>
<evidence type="ECO:0000256" key="5">
    <source>
        <dbReference type="ARBA" id="ARBA00022679"/>
    </source>
</evidence>
<dbReference type="AlphaFoldDB" id="A0A6J1H8N6"/>
<protein>
    <recommendedName>
        <fullName evidence="3">dolichyl-P-Man:Man5GlcNAc2-PP-dolichol alpha-1,3-mannosyltransferase</fullName>
        <ecNumber evidence="3">2.4.1.258</ecNumber>
    </recommendedName>
</protein>
<feature type="transmembrane region" description="Helical" evidence="11">
    <location>
        <begin position="47"/>
        <end position="66"/>
    </location>
</feature>
<evidence type="ECO:0000256" key="1">
    <source>
        <dbReference type="ARBA" id="ARBA00004477"/>
    </source>
</evidence>
<dbReference type="Proteomes" id="UP000504609">
    <property type="component" value="Unplaced"/>
</dbReference>
<dbReference type="PANTHER" id="PTHR12646:SF0">
    <property type="entry name" value="DOL-P-MAN:MAN(5)GLCNAC(2)-PP-DOL ALPHA-1,3-MANNOSYLTRANSFERASE"/>
    <property type="match status" value="1"/>
</dbReference>
<dbReference type="Pfam" id="PF05208">
    <property type="entry name" value="ALG3"/>
    <property type="match status" value="1"/>
</dbReference>
<evidence type="ECO:0000256" key="8">
    <source>
        <dbReference type="ARBA" id="ARBA00022989"/>
    </source>
</evidence>
<organism evidence="12 13">
    <name type="scientific">Cucurbita moschata</name>
    <name type="common">Winter crookneck squash</name>
    <name type="synonym">Cucurbita pepo var. moschata</name>
    <dbReference type="NCBI Taxonomy" id="3662"/>
    <lineage>
        <taxon>Eukaryota</taxon>
        <taxon>Viridiplantae</taxon>
        <taxon>Streptophyta</taxon>
        <taxon>Embryophyta</taxon>
        <taxon>Tracheophyta</taxon>
        <taxon>Spermatophyta</taxon>
        <taxon>Magnoliopsida</taxon>
        <taxon>eudicotyledons</taxon>
        <taxon>Gunneridae</taxon>
        <taxon>Pentapetalae</taxon>
        <taxon>rosids</taxon>
        <taxon>fabids</taxon>
        <taxon>Cucurbitales</taxon>
        <taxon>Cucurbitaceae</taxon>
        <taxon>Cucurbiteae</taxon>
        <taxon>Cucurbita</taxon>
    </lineage>
</organism>
<dbReference type="GeneID" id="111461109"/>
<gene>
    <name evidence="13" type="primary">LOC111461109</name>
</gene>
<evidence type="ECO:0000256" key="4">
    <source>
        <dbReference type="ARBA" id="ARBA00022676"/>
    </source>
</evidence>
<keyword evidence="9 11" id="KW-0472">Membrane</keyword>
<dbReference type="GO" id="GO:0005789">
    <property type="term" value="C:endoplasmic reticulum membrane"/>
    <property type="evidence" value="ECO:0007669"/>
    <property type="project" value="UniProtKB-SubCell"/>
</dbReference>
<comment type="subcellular location">
    <subcellularLocation>
        <location evidence="1">Endoplasmic reticulum membrane</location>
        <topology evidence="1">Multi-pass membrane protein</topology>
    </subcellularLocation>
</comment>
<dbReference type="RefSeq" id="XP_022960358.1">
    <property type="nucleotide sequence ID" value="XM_023104590.1"/>
</dbReference>
<accession>A0A6J1H8N6</accession>
<keyword evidence="8 11" id="KW-1133">Transmembrane helix</keyword>
<dbReference type="InterPro" id="IPR007873">
    <property type="entry name" value="Glycosyltransferase_ALG3"/>
</dbReference>
<evidence type="ECO:0000256" key="11">
    <source>
        <dbReference type="SAM" id="Phobius"/>
    </source>
</evidence>
<evidence type="ECO:0000256" key="7">
    <source>
        <dbReference type="ARBA" id="ARBA00022824"/>
    </source>
</evidence>
<evidence type="ECO:0000256" key="9">
    <source>
        <dbReference type="ARBA" id="ARBA00023136"/>
    </source>
</evidence>
<evidence type="ECO:0000313" key="12">
    <source>
        <dbReference type="Proteomes" id="UP000504609"/>
    </source>
</evidence>
<keyword evidence="5" id="KW-0808">Transferase</keyword>
<reference evidence="13" key="1">
    <citation type="submission" date="2025-08" db="UniProtKB">
        <authorList>
            <consortium name="RefSeq"/>
        </authorList>
    </citation>
    <scope>IDENTIFICATION</scope>
    <source>
        <tissue evidence="13">Young leaves</tissue>
    </source>
</reference>
<keyword evidence="4" id="KW-0328">Glycosyltransferase</keyword>